<accession>A0A8C3C730</accession>
<dbReference type="Proteomes" id="UP000694556">
    <property type="component" value="Chromosome 29"/>
</dbReference>
<dbReference type="AlphaFoldDB" id="A0A8C3C730"/>
<reference evidence="3" key="2">
    <citation type="submission" date="2025-08" db="UniProtKB">
        <authorList>
            <consortium name="Ensembl"/>
        </authorList>
    </citation>
    <scope>IDENTIFICATION</scope>
</reference>
<keyword evidence="2" id="KW-0732">Signal</keyword>
<dbReference type="InterPro" id="IPR036438">
    <property type="entry name" value="Insulin-like_sf"/>
</dbReference>
<evidence type="ECO:0000256" key="1">
    <source>
        <dbReference type="SAM" id="MobiDB-lite"/>
    </source>
</evidence>
<evidence type="ECO:0000313" key="4">
    <source>
        <dbReference type="Proteomes" id="UP000694556"/>
    </source>
</evidence>
<reference evidence="3" key="1">
    <citation type="submission" date="2018-09" db="EMBL/GenBank/DDBJ databases">
        <title>Common duck and Muscovy duck high density SNP chip.</title>
        <authorList>
            <person name="Vignal A."/>
            <person name="Thebault N."/>
            <person name="Warren W.C."/>
        </authorList>
    </citation>
    <scope>NUCLEOTIDE SEQUENCE [LARGE SCALE GENOMIC DNA]</scope>
</reference>
<dbReference type="Ensembl" id="ENSCMMT00000018035.1">
    <property type="protein sequence ID" value="ENSCMMP00000016402.1"/>
    <property type="gene ID" value="ENSCMMG00000010404.1"/>
</dbReference>
<feature type="chain" id="PRO_5034450120" description="Insulin-like 3" evidence="2">
    <location>
        <begin position="20"/>
        <end position="135"/>
    </location>
</feature>
<proteinExistence type="predicted"/>
<feature type="compositionally biased region" description="Low complexity" evidence="1">
    <location>
        <begin position="112"/>
        <end position="135"/>
    </location>
</feature>
<reference evidence="3" key="3">
    <citation type="submission" date="2025-09" db="UniProtKB">
        <authorList>
            <consortium name="Ensembl"/>
        </authorList>
    </citation>
    <scope>IDENTIFICATION</scope>
</reference>
<organism evidence="3 4">
    <name type="scientific">Cairina moschata</name>
    <name type="common">Muscovy duck</name>
    <dbReference type="NCBI Taxonomy" id="8855"/>
    <lineage>
        <taxon>Eukaryota</taxon>
        <taxon>Metazoa</taxon>
        <taxon>Chordata</taxon>
        <taxon>Craniata</taxon>
        <taxon>Vertebrata</taxon>
        <taxon>Euteleostomi</taxon>
        <taxon>Archelosauria</taxon>
        <taxon>Archosauria</taxon>
        <taxon>Dinosauria</taxon>
        <taxon>Saurischia</taxon>
        <taxon>Theropoda</taxon>
        <taxon>Coelurosauria</taxon>
        <taxon>Aves</taxon>
        <taxon>Neognathae</taxon>
        <taxon>Galloanserae</taxon>
        <taxon>Anseriformes</taxon>
        <taxon>Anatidae</taxon>
        <taxon>Anatinae</taxon>
        <taxon>Cairina</taxon>
    </lineage>
</organism>
<protein>
    <recommendedName>
        <fullName evidence="5">Insulin-like 3</fullName>
    </recommendedName>
</protein>
<feature type="signal peptide" evidence="2">
    <location>
        <begin position="1"/>
        <end position="19"/>
    </location>
</feature>
<name>A0A8C3C730_CAIMO</name>
<evidence type="ECO:0008006" key="5">
    <source>
        <dbReference type="Google" id="ProtNLM"/>
    </source>
</evidence>
<dbReference type="SUPFAM" id="SSF56994">
    <property type="entry name" value="Insulin-like"/>
    <property type="match status" value="1"/>
</dbReference>
<keyword evidence="4" id="KW-1185">Reference proteome</keyword>
<feature type="compositionally biased region" description="Pro residues" evidence="1">
    <location>
        <begin position="91"/>
        <end position="100"/>
    </location>
</feature>
<evidence type="ECO:0000313" key="3">
    <source>
        <dbReference type="Ensembl" id="ENSCMMP00000016402.1"/>
    </source>
</evidence>
<sequence>MRRWVLAALALLAAAPGAAEEPALRLCGREFVRTLVALCGGTRWRPPPGQPRVSAERGDPSPARGHPKSGAPPRVPHPSPLSSTRDSAPGPAVPPPPPPQHHAALTRRRGSGRAPAPRSTPCPAAAAWPARSRRS</sequence>
<evidence type="ECO:0000256" key="2">
    <source>
        <dbReference type="SAM" id="SignalP"/>
    </source>
</evidence>
<feature type="region of interest" description="Disordered" evidence="1">
    <location>
        <begin position="40"/>
        <end position="135"/>
    </location>
</feature>